<dbReference type="PANTHER" id="PTHR23028">
    <property type="entry name" value="ACETYLTRANSFERASE"/>
    <property type="match status" value="1"/>
</dbReference>
<proteinExistence type="predicted"/>
<dbReference type="GO" id="GO:0000271">
    <property type="term" value="P:polysaccharide biosynthetic process"/>
    <property type="evidence" value="ECO:0007669"/>
    <property type="project" value="TreeGrafter"/>
</dbReference>
<evidence type="ECO:0000256" key="1">
    <source>
        <dbReference type="SAM" id="Phobius"/>
    </source>
</evidence>
<organism evidence="3">
    <name type="scientific">uncultured Thiotrichaceae bacterium</name>
    <dbReference type="NCBI Taxonomy" id="298394"/>
    <lineage>
        <taxon>Bacteria</taxon>
        <taxon>Pseudomonadati</taxon>
        <taxon>Pseudomonadota</taxon>
        <taxon>Gammaproteobacteria</taxon>
        <taxon>Thiotrichales</taxon>
        <taxon>Thiotrichaceae</taxon>
        <taxon>environmental samples</taxon>
    </lineage>
</organism>
<keyword evidence="1" id="KW-1133">Transmembrane helix</keyword>
<feature type="transmembrane region" description="Helical" evidence="1">
    <location>
        <begin position="286"/>
        <end position="305"/>
    </location>
</feature>
<dbReference type="GO" id="GO:0016747">
    <property type="term" value="F:acyltransferase activity, transferring groups other than amino-acyl groups"/>
    <property type="evidence" value="ECO:0007669"/>
    <property type="project" value="InterPro"/>
</dbReference>
<dbReference type="InterPro" id="IPR002656">
    <property type="entry name" value="Acyl_transf_3_dom"/>
</dbReference>
<keyword evidence="1" id="KW-0472">Membrane</keyword>
<dbReference type="GO" id="GO:0016020">
    <property type="term" value="C:membrane"/>
    <property type="evidence" value="ECO:0007669"/>
    <property type="project" value="TreeGrafter"/>
</dbReference>
<evidence type="ECO:0000259" key="2">
    <source>
        <dbReference type="Pfam" id="PF01757"/>
    </source>
</evidence>
<feature type="transmembrane region" description="Helical" evidence="1">
    <location>
        <begin position="83"/>
        <end position="101"/>
    </location>
</feature>
<feature type="domain" description="Acyltransferase 3" evidence="2">
    <location>
        <begin position="6"/>
        <end position="341"/>
    </location>
</feature>
<accession>A0A6S6TFN1</accession>
<dbReference type="EMBL" id="CACVAV010000304">
    <property type="protein sequence ID" value="CAA6819692.1"/>
    <property type="molecule type" value="Genomic_DNA"/>
</dbReference>
<protein>
    <submittedName>
        <fullName evidence="3">Peptidoglycan/LPS O-acetylase OafA/YrhL, contains acyltransferase and SGNH-hydrolase domains</fullName>
    </submittedName>
</protein>
<feature type="transmembrane region" description="Helical" evidence="1">
    <location>
        <begin position="228"/>
        <end position="246"/>
    </location>
</feature>
<feature type="transmembrane region" description="Helical" evidence="1">
    <location>
        <begin position="44"/>
        <end position="62"/>
    </location>
</feature>
<feature type="transmembrane region" description="Helical" evidence="1">
    <location>
        <begin position="134"/>
        <end position="153"/>
    </location>
</feature>
<feature type="transmembrane region" description="Helical" evidence="1">
    <location>
        <begin position="258"/>
        <end position="277"/>
    </location>
</feature>
<dbReference type="GO" id="GO:0016787">
    <property type="term" value="F:hydrolase activity"/>
    <property type="evidence" value="ECO:0007669"/>
    <property type="project" value="UniProtKB-KW"/>
</dbReference>
<sequence>MRLEQLTFTRYLAALTVVFFHFGQEAFPATNTWLNPVITAGPIAVSYFFVLSGFIMAVAYYAPTQKTPAVSFNKWKYWLARFARIYPVYLIALVLMIGANLKTEGSDPLTVLLSLTTLQAWVPGYAMTLNSPGWSISVEMFFYLSFPLLMLLMSKDKLKYLLVTGAVLWLSTQALQIYLHNLDSYAPKTLLHEFIFYHPLMHINTFVIGFVTGVYFCNGRMDGLNNRWNGVFAFIVTAAIILALAYEYKITATLGFSIVYNNGLITPLFLTLVVLLATNQGITQKVLAWPVLLLLGEASYSLYILQRPVFGLYDRTLGKWLDLDANMHFYLFAVLLTILSVVSFKFFETPVRRMINAYCISSGKTR</sequence>
<keyword evidence="1" id="KW-0812">Transmembrane</keyword>
<name>A0A6S6TFN1_9GAMM</name>
<reference evidence="3" key="1">
    <citation type="submission" date="2020-01" db="EMBL/GenBank/DDBJ databases">
        <authorList>
            <person name="Meier V. D."/>
            <person name="Meier V D."/>
        </authorList>
    </citation>
    <scope>NUCLEOTIDE SEQUENCE</scope>
    <source>
        <strain evidence="3">HLG_WM_MAG_08</strain>
    </source>
</reference>
<dbReference type="InterPro" id="IPR050879">
    <property type="entry name" value="Acyltransferase_3"/>
</dbReference>
<evidence type="ECO:0000313" key="3">
    <source>
        <dbReference type="EMBL" id="CAA6819692.1"/>
    </source>
</evidence>
<keyword evidence="3" id="KW-0378">Hydrolase</keyword>
<dbReference type="PANTHER" id="PTHR23028:SF53">
    <property type="entry name" value="ACYL_TRANSF_3 DOMAIN-CONTAINING PROTEIN"/>
    <property type="match status" value="1"/>
</dbReference>
<dbReference type="Pfam" id="PF01757">
    <property type="entry name" value="Acyl_transf_3"/>
    <property type="match status" value="1"/>
</dbReference>
<feature type="transmembrane region" description="Helical" evidence="1">
    <location>
        <begin position="194"/>
        <end position="216"/>
    </location>
</feature>
<feature type="transmembrane region" description="Helical" evidence="1">
    <location>
        <begin position="325"/>
        <end position="347"/>
    </location>
</feature>
<dbReference type="AlphaFoldDB" id="A0A6S6TFN1"/>
<gene>
    <name evidence="3" type="ORF">HELGO_WM21030</name>
</gene>
<keyword evidence="3" id="KW-0012">Acyltransferase</keyword>
<feature type="transmembrane region" description="Helical" evidence="1">
    <location>
        <begin position="160"/>
        <end position="179"/>
    </location>
</feature>
<keyword evidence="3" id="KW-0808">Transferase</keyword>